<keyword evidence="2" id="KW-1185">Reference proteome</keyword>
<accession>A0ABY8J2Y7</accession>
<name>A0ABY8J2Y7_9BACI</name>
<reference evidence="1 2" key="1">
    <citation type="submission" date="2023-04" db="EMBL/GenBank/DDBJ databases">
        <title>Genome sequence of Halobacillus naozhouensis KACC 21980.</title>
        <authorList>
            <person name="Kim S."/>
            <person name="Heo J."/>
            <person name="Kwon S.-W."/>
        </authorList>
    </citation>
    <scope>NUCLEOTIDE SEQUENCE [LARGE SCALE GENOMIC DNA]</scope>
    <source>
        <strain evidence="1 2">KCTC 13234</strain>
    </source>
</reference>
<evidence type="ECO:0000313" key="2">
    <source>
        <dbReference type="Proteomes" id="UP001221597"/>
    </source>
</evidence>
<protein>
    <submittedName>
        <fullName evidence="1">Uncharacterized protein</fullName>
    </submittedName>
</protein>
<dbReference type="RefSeq" id="WP_283077909.1">
    <property type="nucleotide sequence ID" value="NZ_CP121671.1"/>
</dbReference>
<evidence type="ECO:0000313" key="1">
    <source>
        <dbReference type="EMBL" id="WFT75949.1"/>
    </source>
</evidence>
<organism evidence="1 2">
    <name type="scientific">Halobacillus naozhouensis</name>
    <dbReference type="NCBI Taxonomy" id="554880"/>
    <lineage>
        <taxon>Bacteria</taxon>
        <taxon>Bacillati</taxon>
        <taxon>Bacillota</taxon>
        <taxon>Bacilli</taxon>
        <taxon>Bacillales</taxon>
        <taxon>Bacillaceae</taxon>
        <taxon>Halobacillus</taxon>
    </lineage>
</organism>
<sequence>MLNWNEPLHKRITNLEELKTEAQSDLEDLNKYINHLAPGYSREVLEQKRELKKEILQSIGAELNYMKK</sequence>
<dbReference type="Proteomes" id="UP001221597">
    <property type="component" value="Chromosome"/>
</dbReference>
<proteinExistence type="predicted"/>
<dbReference type="EMBL" id="CP121671">
    <property type="protein sequence ID" value="WFT75949.1"/>
    <property type="molecule type" value="Genomic_DNA"/>
</dbReference>
<gene>
    <name evidence="1" type="ORF">P9989_06165</name>
</gene>